<dbReference type="AlphaFoldDB" id="A0A348AED3"/>
<dbReference type="Proteomes" id="UP000276437">
    <property type="component" value="Chromosome"/>
</dbReference>
<dbReference type="EMBL" id="AP018449">
    <property type="protein sequence ID" value="BBB89431.1"/>
    <property type="molecule type" value="Genomic_DNA"/>
</dbReference>
<proteinExistence type="predicted"/>
<dbReference type="PROSITE" id="PS00211">
    <property type="entry name" value="ABC_TRANSPORTER_1"/>
    <property type="match status" value="1"/>
</dbReference>
<dbReference type="OrthoDB" id="9762778at2"/>
<protein>
    <submittedName>
        <fullName evidence="11">Putative multidrug export ATP-binding/permease protein</fullName>
        <ecNumber evidence="11">3.6.3.-</ecNumber>
    </submittedName>
</protein>
<keyword evidence="3 8" id="KW-0812">Transmembrane</keyword>
<keyword evidence="12" id="KW-1185">Reference proteome</keyword>
<evidence type="ECO:0000313" key="11">
    <source>
        <dbReference type="EMBL" id="BBB89431.1"/>
    </source>
</evidence>
<dbReference type="PROSITE" id="PS50929">
    <property type="entry name" value="ABC_TM1F"/>
    <property type="match status" value="1"/>
</dbReference>
<feature type="transmembrane region" description="Helical" evidence="8">
    <location>
        <begin position="25"/>
        <end position="52"/>
    </location>
</feature>
<gene>
    <name evidence="11" type="ORF">MAMMFC1_00064</name>
</gene>
<keyword evidence="4" id="KW-0547">Nucleotide-binding</keyword>
<feature type="domain" description="ABC transporter" evidence="9">
    <location>
        <begin position="344"/>
        <end position="579"/>
    </location>
</feature>
<accession>A0A348AED3</accession>
<evidence type="ECO:0000256" key="5">
    <source>
        <dbReference type="ARBA" id="ARBA00022840"/>
    </source>
</evidence>
<dbReference type="FunFam" id="3.40.50.300:FF:000287">
    <property type="entry name" value="Multidrug ABC transporter ATP-binding protein"/>
    <property type="match status" value="1"/>
</dbReference>
<keyword evidence="5 11" id="KW-0067">ATP-binding</keyword>
<dbReference type="RefSeq" id="WP_126305573.1">
    <property type="nucleotide sequence ID" value="NZ_AP018449.1"/>
</dbReference>
<dbReference type="PROSITE" id="PS50893">
    <property type="entry name" value="ABC_TRANSPORTER_2"/>
    <property type="match status" value="1"/>
</dbReference>
<feature type="transmembrane region" description="Helical" evidence="8">
    <location>
        <begin position="253"/>
        <end position="274"/>
    </location>
</feature>
<dbReference type="PANTHER" id="PTHR24221">
    <property type="entry name" value="ATP-BINDING CASSETTE SUB-FAMILY B"/>
    <property type="match status" value="1"/>
</dbReference>
<dbReference type="InterPro" id="IPR027417">
    <property type="entry name" value="P-loop_NTPase"/>
</dbReference>
<dbReference type="InterPro" id="IPR039421">
    <property type="entry name" value="Type_1_exporter"/>
</dbReference>
<keyword evidence="7 8" id="KW-0472">Membrane</keyword>
<dbReference type="GO" id="GO:0005524">
    <property type="term" value="F:ATP binding"/>
    <property type="evidence" value="ECO:0007669"/>
    <property type="project" value="UniProtKB-KW"/>
</dbReference>
<dbReference type="Pfam" id="PF00005">
    <property type="entry name" value="ABC_tran"/>
    <property type="match status" value="1"/>
</dbReference>
<dbReference type="PANTHER" id="PTHR24221:SF654">
    <property type="entry name" value="ATP-BINDING CASSETTE SUB-FAMILY B MEMBER 6"/>
    <property type="match status" value="1"/>
</dbReference>
<organism evidence="11 12">
    <name type="scientific">Methylomusa anaerophila</name>
    <dbReference type="NCBI Taxonomy" id="1930071"/>
    <lineage>
        <taxon>Bacteria</taxon>
        <taxon>Bacillati</taxon>
        <taxon>Bacillota</taxon>
        <taxon>Negativicutes</taxon>
        <taxon>Selenomonadales</taxon>
        <taxon>Sporomusaceae</taxon>
        <taxon>Methylomusa</taxon>
    </lineage>
</organism>
<dbReference type="InterPro" id="IPR003593">
    <property type="entry name" value="AAA+_ATPase"/>
</dbReference>
<dbReference type="GO" id="GO:0016887">
    <property type="term" value="F:ATP hydrolysis activity"/>
    <property type="evidence" value="ECO:0007669"/>
    <property type="project" value="InterPro"/>
</dbReference>
<dbReference type="GO" id="GO:0005886">
    <property type="term" value="C:plasma membrane"/>
    <property type="evidence" value="ECO:0007669"/>
    <property type="project" value="UniProtKB-SubCell"/>
</dbReference>
<evidence type="ECO:0000313" key="12">
    <source>
        <dbReference type="Proteomes" id="UP000276437"/>
    </source>
</evidence>
<evidence type="ECO:0000256" key="2">
    <source>
        <dbReference type="ARBA" id="ARBA00022448"/>
    </source>
</evidence>
<feature type="domain" description="ABC transmembrane type-1" evidence="10">
    <location>
        <begin position="28"/>
        <end position="310"/>
    </location>
</feature>
<evidence type="ECO:0000256" key="7">
    <source>
        <dbReference type="ARBA" id="ARBA00023136"/>
    </source>
</evidence>
<dbReference type="InterPro" id="IPR036640">
    <property type="entry name" value="ABC1_TM_sf"/>
</dbReference>
<feature type="transmembrane region" description="Helical" evidence="8">
    <location>
        <begin position="165"/>
        <end position="185"/>
    </location>
</feature>
<name>A0A348AED3_9FIRM</name>
<dbReference type="GO" id="GO:0140359">
    <property type="term" value="F:ABC-type transporter activity"/>
    <property type="evidence" value="ECO:0007669"/>
    <property type="project" value="InterPro"/>
</dbReference>
<evidence type="ECO:0000256" key="6">
    <source>
        <dbReference type="ARBA" id="ARBA00022989"/>
    </source>
</evidence>
<evidence type="ECO:0000256" key="8">
    <source>
        <dbReference type="SAM" id="Phobius"/>
    </source>
</evidence>
<keyword evidence="6 8" id="KW-1133">Transmembrane helix</keyword>
<reference evidence="11 12" key="1">
    <citation type="journal article" date="2018" name="Int. J. Syst. Evol. Microbiol.">
        <title>Methylomusa anaerophila gen. nov., sp. nov., an anaerobic methanol-utilizing bacterium isolated from a microbial fuel cell.</title>
        <authorList>
            <person name="Amano N."/>
            <person name="Yamamuro A."/>
            <person name="Miyahara M."/>
            <person name="Kouzuma A."/>
            <person name="Abe T."/>
            <person name="Watanabe K."/>
        </authorList>
    </citation>
    <scope>NUCLEOTIDE SEQUENCE [LARGE SCALE GENOMIC DNA]</scope>
    <source>
        <strain evidence="11 12">MMFC1</strain>
    </source>
</reference>
<dbReference type="InterPro" id="IPR011527">
    <property type="entry name" value="ABC1_TM_dom"/>
</dbReference>
<keyword evidence="2" id="KW-0813">Transport</keyword>
<dbReference type="InterPro" id="IPR017871">
    <property type="entry name" value="ABC_transporter-like_CS"/>
</dbReference>
<dbReference type="SUPFAM" id="SSF90123">
    <property type="entry name" value="ABC transporter transmembrane region"/>
    <property type="match status" value="1"/>
</dbReference>
<sequence>MSRILDSLSLTGFIKLIPYLRPYRIGMAASVACGTLHHLLAIAGSALGAYLVGLAAAGGRAEEIWRWLPVLAVLVTLRVIMYFSDMWVAHNVAFQILKDFRAKLYRAVEKVTPAYLLNMRSGELAAALMADTELLEWFFAHTAGTFLVAVLASMVTLLMLGYIHWLLPLVVIPWIFLLFSVPLWLRRRADLQGMESRARLVEMNSDTVDGVQGLREIIAYNFEDGFLRRLKLLSEALDRSLLIYGKRLGLEGAFLNIFSSAAMIAVLGAAAYLIVDGQMAFYWLPVAVIMAANIFAPVLEIAAMGRNFGLIAAAASRVFAVLDAKGTVSDGGDADLPEGNATDIQFCRVSFGYGQDLPYVLSNVTFSVSAGESVALVGQSGVGKTTCLNLLQRFWDVEKGQITIGGVDLRDMPLDELRNLITIVPQDVYLFNTSILENIKLGKPEASREEVEAAARAANIHEFIVGLPEGYETNAGERGLKMSGGQKQRIAVARALLKNAPILIMDEALSSLDTENERLLQESIRKLRRGRTTVIVAHRLSTFREADKLVVLHKGKIVQTGPHDVLIKDEGYYRDFILPQVSAG</sequence>
<feature type="transmembrane region" description="Helical" evidence="8">
    <location>
        <begin position="138"/>
        <end position="159"/>
    </location>
</feature>
<dbReference type="CDD" id="cd07346">
    <property type="entry name" value="ABC_6TM_exporters"/>
    <property type="match status" value="1"/>
</dbReference>
<dbReference type="SMART" id="SM00382">
    <property type="entry name" value="AAA"/>
    <property type="match status" value="1"/>
</dbReference>
<evidence type="ECO:0000256" key="1">
    <source>
        <dbReference type="ARBA" id="ARBA00004651"/>
    </source>
</evidence>
<feature type="transmembrane region" description="Helical" evidence="8">
    <location>
        <begin position="280"/>
        <end position="299"/>
    </location>
</feature>
<keyword evidence="11" id="KW-0378">Hydrolase</keyword>
<dbReference type="SUPFAM" id="SSF52540">
    <property type="entry name" value="P-loop containing nucleoside triphosphate hydrolases"/>
    <property type="match status" value="1"/>
</dbReference>
<evidence type="ECO:0000256" key="4">
    <source>
        <dbReference type="ARBA" id="ARBA00022741"/>
    </source>
</evidence>
<dbReference type="Gene3D" id="1.20.1560.10">
    <property type="entry name" value="ABC transporter type 1, transmembrane domain"/>
    <property type="match status" value="1"/>
</dbReference>
<evidence type="ECO:0000259" key="9">
    <source>
        <dbReference type="PROSITE" id="PS50893"/>
    </source>
</evidence>
<dbReference type="Gene3D" id="3.40.50.300">
    <property type="entry name" value="P-loop containing nucleotide triphosphate hydrolases"/>
    <property type="match status" value="1"/>
</dbReference>
<dbReference type="Pfam" id="PF00664">
    <property type="entry name" value="ABC_membrane"/>
    <property type="match status" value="1"/>
</dbReference>
<dbReference type="EC" id="3.6.3.-" evidence="11"/>
<evidence type="ECO:0000256" key="3">
    <source>
        <dbReference type="ARBA" id="ARBA00022692"/>
    </source>
</evidence>
<dbReference type="InterPro" id="IPR003439">
    <property type="entry name" value="ABC_transporter-like_ATP-bd"/>
</dbReference>
<comment type="subcellular location">
    <subcellularLocation>
        <location evidence="1">Cell membrane</location>
        <topology evidence="1">Multi-pass membrane protein</topology>
    </subcellularLocation>
</comment>
<evidence type="ECO:0000259" key="10">
    <source>
        <dbReference type="PROSITE" id="PS50929"/>
    </source>
</evidence>
<feature type="transmembrane region" description="Helical" evidence="8">
    <location>
        <begin position="64"/>
        <end position="83"/>
    </location>
</feature>
<dbReference type="KEGG" id="mana:MAMMFC1_00064"/>